<accession>A0A9P6VUT4</accession>
<keyword evidence="2" id="KW-1185">Reference proteome</keyword>
<protein>
    <submittedName>
        <fullName evidence="1">Uncharacterized protein</fullName>
    </submittedName>
</protein>
<sequence length="320" mass="34110">LRARSDAASKDLGQVIADSAAVQSSLHQQLQLQAFYGGVEASLLIATAYQQAMAMQDPRDVPNYLQRNNDELANQHHEAICIPPITKRANLQFDPVPILVSLLVHRSELAPVLPTGISAPYQSVDEFLLSSASRIVGIGDGAVFRASRGPGGKTGGPLTVTGFAQHFQETHALAGIGGSASMYAFRHIAGEMAQIGLGRDAAREVLSQGVHGAARDVTYSHYSCGVLLLPVVQLMLGELPAQEQKEVDHKLALAGHPQRVAMSAAVQLVALQLEANMGPVALAGNVEDFRRRKRGHLSGEYSLENEEVETVIAEDDEGAS</sequence>
<reference evidence="1 2" key="1">
    <citation type="submission" date="2020-11" db="EMBL/GenBank/DDBJ databases">
        <title>Kefir isolates.</title>
        <authorList>
            <person name="Marcisauskas S."/>
            <person name="Kim Y."/>
            <person name="Blasche S."/>
        </authorList>
    </citation>
    <scope>NUCLEOTIDE SEQUENCE [LARGE SCALE GENOMIC DNA]</scope>
    <source>
        <strain evidence="1 2">KR</strain>
    </source>
</reference>
<comment type="caution">
    <text evidence="1">The sequence shown here is derived from an EMBL/GenBank/DDBJ whole genome shotgun (WGS) entry which is preliminary data.</text>
</comment>
<proteinExistence type="predicted"/>
<evidence type="ECO:0000313" key="2">
    <source>
        <dbReference type="Proteomes" id="UP000777482"/>
    </source>
</evidence>
<feature type="non-terminal residue" evidence="1">
    <location>
        <position position="1"/>
    </location>
</feature>
<dbReference type="EMBL" id="PUHQ01000149">
    <property type="protein sequence ID" value="KAG0654434.1"/>
    <property type="molecule type" value="Genomic_DNA"/>
</dbReference>
<dbReference type="Proteomes" id="UP000777482">
    <property type="component" value="Unassembled WGS sequence"/>
</dbReference>
<gene>
    <name evidence="1" type="ORF">C6P46_001641</name>
</gene>
<dbReference type="AlphaFoldDB" id="A0A9P6VUT4"/>
<organism evidence="1 2">
    <name type="scientific">Rhodotorula mucilaginosa</name>
    <name type="common">Yeast</name>
    <name type="synonym">Rhodotorula rubra</name>
    <dbReference type="NCBI Taxonomy" id="5537"/>
    <lineage>
        <taxon>Eukaryota</taxon>
        <taxon>Fungi</taxon>
        <taxon>Dikarya</taxon>
        <taxon>Basidiomycota</taxon>
        <taxon>Pucciniomycotina</taxon>
        <taxon>Microbotryomycetes</taxon>
        <taxon>Sporidiobolales</taxon>
        <taxon>Sporidiobolaceae</taxon>
        <taxon>Rhodotorula</taxon>
    </lineage>
</organism>
<evidence type="ECO:0000313" key="1">
    <source>
        <dbReference type="EMBL" id="KAG0654434.1"/>
    </source>
</evidence>
<name>A0A9P6VUT4_RHOMI</name>